<dbReference type="InterPro" id="IPR006058">
    <property type="entry name" value="2Fe2S_fd_BS"/>
</dbReference>
<dbReference type="InterPro" id="IPR002888">
    <property type="entry name" value="2Fe-2S-bd"/>
</dbReference>
<dbReference type="Pfam" id="PF03450">
    <property type="entry name" value="CO_deh_flav_C"/>
    <property type="match status" value="1"/>
</dbReference>
<dbReference type="InterPro" id="IPR016208">
    <property type="entry name" value="Ald_Oxase/xanthine_DH-like"/>
</dbReference>
<keyword evidence="2" id="KW-0479">Metal-binding</keyword>
<dbReference type="InterPro" id="IPR016167">
    <property type="entry name" value="FAD-bd_PCMH_sub1"/>
</dbReference>
<reference evidence="8 9" key="1">
    <citation type="submission" date="2016-10" db="EMBL/GenBank/DDBJ databases">
        <authorList>
            <person name="de Groot N.N."/>
        </authorList>
    </citation>
    <scope>NUCLEOTIDE SEQUENCE [LARGE SCALE GENOMIC DNA]</scope>
    <source>
        <strain evidence="8 9">CGMCC 1.7659</strain>
    </source>
</reference>
<dbReference type="GO" id="GO:0051537">
    <property type="term" value="F:2 iron, 2 sulfur cluster binding"/>
    <property type="evidence" value="ECO:0007669"/>
    <property type="project" value="InterPro"/>
</dbReference>
<dbReference type="SUPFAM" id="SSF47741">
    <property type="entry name" value="CO dehydrogenase ISP C-domain like"/>
    <property type="match status" value="1"/>
</dbReference>
<dbReference type="InterPro" id="IPR016169">
    <property type="entry name" value="FAD-bd_PCMH_sub2"/>
</dbReference>
<evidence type="ECO:0000256" key="1">
    <source>
        <dbReference type="ARBA" id="ARBA00022630"/>
    </source>
</evidence>
<dbReference type="PROSITE" id="PS51387">
    <property type="entry name" value="FAD_PCMH"/>
    <property type="match status" value="1"/>
</dbReference>
<dbReference type="InterPro" id="IPR001041">
    <property type="entry name" value="2Fe-2S_ferredoxin-type"/>
</dbReference>
<protein>
    <submittedName>
        <fullName evidence="8">Xanthine dehydrogenase small subunit</fullName>
    </submittedName>
</protein>
<dbReference type="EMBL" id="FOVF01000039">
    <property type="protein sequence ID" value="SFN63170.1"/>
    <property type="molecule type" value="Genomic_DNA"/>
</dbReference>
<evidence type="ECO:0000256" key="5">
    <source>
        <dbReference type="ARBA" id="ARBA00023004"/>
    </source>
</evidence>
<dbReference type="InterPro" id="IPR036318">
    <property type="entry name" value="FAD-bd_PCMH-like_sf"/>
</dbReference>
<dbReference type="InterPro" id="IPR012175">
    <property type="entry name" value="Xanth_DH_ssu_bac"/>
</dbReference>
<dbReference type="Gene3D" id="3.30.390.50">
    <property type="entry name" value="CO dehydrogenase flavoprotein, C-terminal domain"/>
    <property type="match status" value="1"/>
</dbReference>
<dbReference type="AlphaFoldDB" id="A0A1I5ALD6"/>
<keyword evidence="4" id="KW-0560">Oxidoreductase</keyword>
<keyword evidence="5" id="KW-0408">Iron</keyword>
<dbReference type="SUPFAM" id="SSF55447">
    <property type="entry name" value="CO dehydrogenase flavoprotein C-terminal domain-like"/>
    <property type="match status" value="1"/>
</dbReference>
<organism evidence="8 9">
    <name type="scientific">Dokdonella immobilis</name>
    <dbReference type="NCBI Taxonomy" id="578942"/>
    <lineage>
        <taxon>Bacteria</taxon>
        <taxon>Pseudomonadati</taxon>
        <taxon>Pseudomonadota</taxon>
        <taxon>Gammaproteobacteria</taxon>
        <taxon>Lysobacterales</taxon>
        <taxon>Rhodanobacteraceae</taxon>
        <taxon>Dokdonella</taxon>
    </lineage>
</organism>
<dbReference type="Pfam" id="PF00111">
    <property type="entry name" value="Fer2"/>
    <property type="match status" value="1"/>
</dbReference>
<keyword evidence="3" id="KW-0274">FAD</keyword>
<sequence length="468" mass="50381">MHGSRALRYIPVMHNEVAFRLNGARVALTDSPPTESLLRWLKRRALTGTKEGCADGDCGACTVAMVEADADGRRHYRAVNSCLLPLGALSGREIVTVEHLADGTDLHPVQRALVDASGSQCGYCTPGFVMSLFAGYYAGELDDATTEGNLCRCTGYAPIRRATHALAGMEPGRDRFADVLQRAPEQRPATPLGRYFLPTDIASALALKRNHAGSRWIAGATDLGVELSRGRVDATAWIALDRIEALRRIVVDGNEAVIGAGASLGTIERTLAGRIPALDQMLRWFAARQVRNRATLGGNLGTASPIGDLLPVLLALDAQIDLEGPGGRRTVAAEAFFTGYRETVREDDELIVAVRIPVQAWRSAAYKVAKRQSDDISIVTAVFALGLDEAGRVLHARLAYGGVAAKPMRARAVEDFLLGRRLDETTLARAARLLGEEFSPLSDQRAGAGYRRALCANLFLQFVAEHGS</sequence>
<dbReference type="GO" id="GO:0071949">
    <property type="term" value="F:FAD binding"/>
    <property type="evidence" value="ECO:0007669"/>
    <property type="project" value="InterPro"/>
</dbReference>
<dbReference type="Gene3D" id="1.10.150.120">
    <property type="entry name" value="[2Fe-2S]-binding domain"/>
    <property type="match status" value="1"/>
</dbReference>
<dbReference type="InterPro" id="IPR036010">
    <property type="entry name" value="2Fe-2S_ferredoxin-like_sf"/>
</dbReference>
<feature type="domain" description="FAD-binding PCMH-type" evidence="7">
    <location>
        <begin position="187"/>
        <end position="361"/>
    </location>
</feature>
<dbReference type="Pfam" id="PF00941">
    <property type="entry name" value="FAD_binding_5"/>
    <property type="match status" value="1"/>
</dbReference>
<evidence type="ECO:0000256" key="4">
    <source>
        <dbReference type="ARBA" id="ARBA00023002"/>
    </source>
</evidence>
<dbReference type="InterPro" id="IPR005107">
    <property type="entry name" value="CO_DH_flav_C"/>
</dbReference>
<keyword evidence="9" id="KW-1185">Reference proteome</keyword>
<evidence type="ECO:0000313" key="8">
    <source>
        <dbReference type="EMBL" id="SFN63170.1"/>
    </source>
</evidence>
<dbReference type="InterPro" id="IPR036884">
    <property type="entry name" value="2Fe-2S-bd_dom_sf"/>
</dbReference>
<dbReference type="GO" id="GO:0005506">
    <property type="term" value="F:iron ion binding"/>
    <property type="evidence" value="ECO:0007669"/>
    <property type="project" value="InterPro"/>
</dbReference>
<dbReference type="PROSITE" id="PS00197">
    <property type="entry name" value="2FE2S_FER_1"/>
    <property type="match status" value="1"/>
</dbReference>
<dbReference type="GO" id="GO:0016491">
    <property type="term" value="F:oxidoreductase activity"/>
    <property type="evidence" value="ECO:0007669"/>
    <property type="project" value="UniProtKB-KW"/>
</dbReference>
<dbReference type="InterPro" id="IPR002346">
    <property type="entry name" value="Mopterin_DH_FAD-bd"/>
</dbReference>
<feature type="domain" description="2Fe-2S ferredoxin-type" evidence="6">
    <location>
        <begin position="15"/>
        <end position="100"/>
    </location>
</feature>
<dbReference type="STRING" id="578942.SAMN05216289_13931"/>
<name>A0A1I5ALD6_9GAMM</name>
<dbReference type="SUPFAM" id="SSF56176">
    <property type="entry name" value="FAD-binding/transporter-associated domain-like"/>
    <property type="match status" value="1"/>
</dbReference>
<keyword evidence="1" id="KW-0285">Flavoprotein</keyword>
<evidence type="ECO:0000259" key="6">
    <source>
        <dbReference type="PROSITE" id="PS51085"/>
    </source>
</evidence>
<dbReference type="InterPro" id="IPR036683">
    <property type="entry name" value="CO_DH_flav_C_dom_sf"/>
</dbReference>
<accession>A0A1I5ALD6</accession>
<dbReference type="Gene3D" id="3.10.20.30">
    <property type="match status" value="1"/>
</dbReference>
<dbReference type="PANTHER" id="PTHR45444:SF3">
    <property type="entry name" value="XANTHINE DEHYDROGENASE"/>
    <property type="match status" value="1"/>
</dbReference>
<dbReference type="InterPro" id="IPR016166">
    <property type="entry name" value="FAD-bd_PCMH"/>
</dbReference>
<evidence type="ECO:0000313" key="9">
    <source>
        <dbReference type="Proteomes" id="UP000198575"/>
    </source>
</evidence>
<evidence type="ECO:0000256" key="3">
    <source>
        <dbReference type="ARBA" id="ARBA00022827"/>
    </source>
</evidence>
<evidence type="ECO:0000256" key="2">
    <source>
        <dbReference type="ARBA" id="ARBA00022723"/>
    </source>
</evidence>
<proteinExistence type="predicted"/>
<dbReference type="Proteomes" id="UP000198575">
    <property type="component" value="Unassembled WGS sequence"/>
</dbReference>
<dbReference type="SUPFAM" id="SSF54292">
    <property type="entry name" value="2Fe-2S ferredoxin-like"/>
    <property type="match status" value="1"/>
</dbReference>
<dbReference type="RefSeq" id="WP_217647915.1">
    <property type="nucleotide sequence ID" value="NZ_FOVF01000039.1"/>
</dbReference>
<dbReference type="PANTHER" id="PTHR45444">
    <property type="entry name" value="XANTHINE DEHYDROGENASE"/>
    <property type="match status" value="1"/>
</dbReference>
<dbReference type="Gene3D" id="3.30.43.10">
    <property type="entry name" value="Uridine Diphospho-n-acetylenolpyruvylglucosamine Reductase, domain 2"/>
    <property type="match status" value="1"/>
</dbReference>
<dbReference type="Gene3D" id="3.30.465.10">
    <property type="match status" value="1"/>
</dbReference>
<dbReference type="SMART" id="SM01092">
    <property type="entry name" value="CO_deh_flav_C"/>
    <property type="match status" value="1"/>
</dbReference>
<dbReference type="PIRSF" id="PIRSF036557">
    <property type="entry name" value="XdhA_RC"/>
    <property type="match status" value="1"/>
</dbReference>
<dbReference type="Pfam" id="PF01799">
    <property type="entry name" value="Fer2_2"/>
    <property type="match status" value="1"/>
</dbReference>
<dbReference type="PROSITE" id="PS51085">
    <property type="entry name" value="2FE2S_FER_2"/>
    <property type="match status" value="1"/>
</dbReference>
<gene>
    <name evidence="8" type="ORF">SAMN05216289_13931</name>
</gene>
<evidence type="ECO:0000259" key="7">
    <source>
        <dbReference type="PROSITE" id="PS51387"/>
    </source>
</evidence>
<dbReference type="InterPro" id="IPR012675">
    <property type="entry name" value="Beta-grasp_dom_sf"/>
</dbReference>